<reference evidence="3 4" key="1">
    <citation type="submission" date="2020-07" db="EMBL/GenBank/DDBJ databases">
        <title>Sequencing the genomes of 1000 actinobacteria strains.</title>
        <authorList>
            <person name="Klenk H.-P."/>
        </authorList>
    </citation>
    <scope>NUCLEOTIDE SEQUENCE [LARGE SCALE GENOMIC DNA]</scope>
    <source>
        <strain evidence="3 4">DSM 26341</strain>
    </source>
</reference>
<feature type="domain" description="Isochorismatase-like" evidence="2">
    <location>
        <begin position="2"/>
        <end position="172"/>
    </location>
</feature>
<protein>
    <submittedName>
        <fullName evidence="3">Nicotinamidase-related amidase</fullName>
    </submittedName>
</protein>
<dbReference type="InterPro" id="IPR036380">
    <property type="entry name" value="Isochorismatase-like_sf"/>
</dbReference>
<dbReference type="Pfam" id="PF00857">
    <property type="entry name" value="Isochorismatase"/>
    <property type="match status" value="1"/>
</dbReference>
<dbReference type="Gene3D" id="3.40.50.850">
    <property type="entry name" value="Isochorismatase-like"/>
    <property type="match status" value="1"/>
</dbReference>
<dbReference type="PANTHER" id="PTHR43540:SF7">
    <property type="entry name" value="ISOCHORISMATASE FAMILY PROTEIN YECD"/>
    <property type="match status" value="1"/>
</dbReference>
<accession>A0A7Z0A9T8</accession>
<keyword evidence="1" id="KW-0378">Hydrolase</keyword>
<dbReference type="InterPro" id="IPR050272">
    <property type="entry name" value="Isochorismatase-like_hydrls"/>
</dbReference>
<evidence type="ECO:0000256" key="1">
    <source>
        <dbReference type="ARBA" id="ARBA00022801"/>
    </source>
</evidence>
<dbReference type="CDD" id="cd00431">
    <property type="entry name" value="cysteine_hydrolases"/>
    <property type="match status" value="1"/>
</dbReference>
<proteinExistence type="predicted"/>
<dbReference type="Proteomes" id="UP000539111">
    <property type="component" value="Unassembled WGS sequence"/>
</dbReference>
<dbReference type="EMBL" id="JACBZP010000001">
    <property type="protein sequence ID" value="NYI67054.1"/>
    <property type="molecule type" value="Genomic_DNA"/>
</dbReference>
<dbReference type="AlphaFoldDB" id="A0A7Z0A9T8"/>
<keyword evidence="4" id="KW-1185">Reference proteome</keyword>
<dbReference type="GO" id="GO:0016787">
    <property type="term" value="F:hydrolase activity"/>
    <property type="evidence" value="ECO:0007669"/>
    <property type="project" value="UniProtKB-KW"/>
</dbReference>
<dbReference type="SUPFAM" id="SSF52499">
    <property type="entry name" value="Isochorismatase-like hydrolases"/>
    <property type="match status" value="1"/>
</dbReference>
<evidence type="ECO:0000313" key="3">
    <source>
        <dbReference type="EMBL" id="NYI67054.1"/>
    </source>
</evidence>
<evidence type="ECO:0000259" key="2">
    <source>
        <dbReference type="Pfam" id="PF00857"/>
    </source>
</evidence>
<dbReference type="RefSeq" id="WP_179426780.1">
    <property type="nucleotide sequence ID" value="NZ_JACBZP010000001.1"/>
</dbReference>
<evidence type="ECO:0000313" key="4">
    <source>
        <dbReference type="Proteomes" id="UP000539111"/>
    </source>
</evidence>
<sequence length="180" mass="20254">MLIDMQNAVNRHAAEPHSAVDVIARVGTLVDQARIVGILPIFVRTSFLNDESDALRQTIDQERPRKPERPAGWDQIVDELRPKPTEPVVIKRSWNAFFGSDLDLQLRRHGVTTIIFAGISTNFGVEGTARSAYDRGFEIVFVEDAMASNTKENHEFAVRKIFPMLGRVRSLETVLASIRN</sequence>
<dbReference type="PANTHER" id="PTHR43540">
    <property type="entry name" value="PEROXYUREIDOACRYLATE/UREIDOACRYLATE AMIDOHYDROLASE-RELATED"/>
    <property type="match status" value="1"/>
</dbReference>
<name>A0A7Z0A9T8_9MICO</name>
<comment type="caution">
    <text evidence="3">The sequence shown here is derived from an EMBL/GenBank/DDBJ whole genome shotgun (WGS) entry which is preliminary data.</text>
</comment>
<organism evidence="3 4">
    <name type="scientific">Spelaeicoccus albus</name>
    <dbReference type="NCBI Taxonomy" id="1280376"/>
    <lineage>
        <taxon>Bacteria</taxon>
        <taxon>Bacillati</taxon>
        <taxon>Actinomycetota</taxon>
        <taxon>Actinomycetes</taxon>
        <taxon>Micrococcales</taxon>
        <taxon>Brevibacteriaceae</taxon>
        <taxon>Spelaeicoccus</taxon>
    </lineage>
</organism>
<gene>
    <name evidence="3" type="ORF">BJY26_001360</name>
</gene>
<dbReference type="InterPro" id="IPR000868">
    <property type="entry name" value="Isochorismatase-like_dom"/>
</dbReference>